<organism evidence="1 2">
    <name type="scientific">Candidatus Argoarchaeum ethanivorans</name>
    <dbReference type="NCBI Taxonomy" id="2608793"/>
    <lineage>
        <taxon>Archaea</taxon>
        <taxon>Methanobacteriati</taxon>
        <taxon>Methanobacteriota</taxon>
        <taxon>Stenosarchaea group</taxon>
        <taxon>Methanomicrobia</taxon>
        <taxon>Methanosarcinales</taxon>
        <taxon>Methanosarcinales incertae sedis</taxon>
        <taxon>GOM Arc I cluster</taxon>
        <taxon>Candidatus Argoarchaeum</taxon>
    </lineage>
</organism>
<dbReference type="Proteomes" id="UP000637195">
    <property type="component" value="Unassembled WGS sequence"/>
</dbReference>
<reference evidence="1" key="1">
    <citation type="submission" date="2020-10" db="EMBL/GenBank/DDBJ databases">
        <authorList>
            <person name="Hahn C.J."/>
            <person name="Laso-Perez R."/>
            <person name="Vulcano F."/>
            <person name="Vaziourakis K.-M."/>
            <person name="Stokke R."/>
            <person name="Steen I.H."/>
            <person name="Teske A."/>
            <person name="Boetius A."/>
            <person name="Liebeke M."/>
            <person name="Amann R."/>
            <person name="Knittel K."/>
        </authorList>
    </citation>
    <scope>NUCLEOTIDE SEQUENCE</scope>
    <source>
        <strain evidence="1">Gfbio:e3339647-f889-4370-9287-4fb5cb688e4c:AG393N10_GoMArc1</strain>
    </source>
</reference>
<comment type="caution">
    <text evidence="1">The sequence shown here is derived from an EMBL/GenBank/DDBJ whole genome shotgun (WGS) entry which is preliminary data.</text>
</comment>
<gene>
    <name evidence="1" type="ORF">ANIMEMIM_00034</name>
</gene>
<evidence type="ECO:0000313" key="2">
    <source>
        <dbReference type="Proteomes" id="UP000637195"/>
    </source>
</evidence>
<proteinExistence type="predicted"/>
<evidence type="ECO:0000313" key="1">
    <source>
        <dbReference type="EMBL" id="CAD6490892.1"/>
    </source>
</evidence>
<name>A0A811T5F8_9EURY</name>
<dbReference type="EMBL" id="CAJHIM010000001">
    <property type="protein sequence ID" value="CAD6490892.1"/>
    <property type="molecule type" value="Genomic_DNA"/>
</dbReference>
<accession>A0A811T5F8</accession>
<sequence length="63" mass="7237">MKILITFIVDPGSALEEVFKSVREHNHRMVLTTITDTLRVVITSVVRITDDRIIQFRRKGAEA</sequence>
<dbReference type="AlphaFoldDB" id="A0A811T5F8"/>
<protein>
    <submittedName>
        <fullName evidence="1">Uncharacterized protein</fullName>
    </submittedName>
</protein>